<keyword evidence="2 7" id="KW-0963">Cytoplasm</keyword>
<dbReference type="HOGENOM" id="CLU_038422_2_0_9"/>
<feature type="binding site" evidence="7">
    <location>
        <position position="99"/>
    </location>
    <ligand>
        <name>S-adenosyl-L-methionine</name>
        <dbReference type="ChEBI" id="CHEBI:59789"/>
    </ligand>
</feature>
<keyword evidence="9" id="KW-1185">Reference proteome</keyword>
<dbReference type="GeneID" id="78228583"/>
<dbReference type="FunFam" id="1.10.150.170:FF:000001">
    <property type="entry name" value="Ribosomal RNA small subunit methyltransferase H"/>
    <property type="match status" value="1"/>
</dbReference>
<dbReference type="Proteomes" id="UP000003157">
    <property type="component" value="Unassembled WGS sequence"/>
</dbReference>
<proteinExistence type="inferred from homology"/>
<name>E7GF10_9FIRM</name>
<keyword evidence="4 7" id="KW-0489">Methyltransferase</keyword>
<feature type="binding site" evidence="7">
    <location>
        <position position="51"/>
    </location>
    <ligand>
        <name>S-adenosyl-L-methionine</name>
        <dbReference type="ChEBI" id="CHEBI:59789"/>
    </ligand>
</feature>
<keyword evidence="6 7" id="KW-0949">S-adenosyl-L-methionine</keyword>
<comment type="catalytic activity">
    <reaction evidence="7">
        <text>cytidine(1402) in 16S rRNA + S-adenosyl-L-methionine = N(4)-methylcytidine(1402) in 16S rRNA + S-adenosyl-L-homocysteine + H(+)</text>
        <dbReference type="Rhea" id="RHEA:42928"/>
        <dbReference type="Rhea" id="RHEA-COMP:10286"/>
        <dbReference type="Rhea" id="RHEA-COMP:10287"/>
        <dbReference type="ChEBI" id="CHEBI:15378"/>
        <dbReference type="ChEBI" id="CHEBI:57856"/>
        <dbReference type="ChEBI" id="CHEBI:59789"/>
        <dbReference type="ChEBI" id="CHEBI:74506"/>
        <dbReference type="ChEBI" id="CHEBI:82748"/>
        <dbReference type="EC" id="2.1.1.199"/>
    </reaction>
</comment>
<evidence type="ECO:0000313" key="8">
    <source>
        <dbReference type="EMBL" id="EFW03289.1"/>
    </source>
</evidence>
<comment type="caution">
    <text evidence="8">The sequence shown here is derived from an EMBL/GenBank/DDBJ whole genome shotgun (WGS) entry which is preliminary data.</text>
</comment>
<feature type="binding site" evidence="7">
    <location>
        <position position="78"/>
    </location>
    <ligand>
        <name>S-adenosyl-L-methionine</name>
        <dbReference type="ChEBI" id="CHEBI:59789"/>
    </ligand>
</feature>
<dbReference type="SUPFAM" id="SSF81799">
    <property type="entry name" value="Putative methyltransferase TM0872, insert domain"/>
    <property type="match status" value="1"/>
</dbReference>
<dbReference type="InterPro" id="IPR002903">
    <property type="entry name" value="RsmH"/>
</dbReference>
<dbReference type="Gene3D" id="3.40.50.150">
    <property type="entry name" value="Vaccinia Virus protein VP39"/>
    <property type="match status" value="1"/>
</dbReference>
<dbReference type="STRING" id="100884.GCA_000269565_00686"/>
<evidence type="ECO:0000256" key="1">
    <source>
        <dbReference type="ARBA" id="ARBA00010396"/>
    </source>
</evidence>
<dbReference type="HAMAP" id="MF_01007">
    <property type="entry name" value="16SrRNA_methyltr_H"/>
    <property type="match status" value="1"/>
</dbReference>
<dbReference type="GO" id="GO:0005737">
    <property type="term" value="C:cytoplasm"/>
    <property type="evidence" value="ECO:0007669"/>
    <property type="project" value="UniProtKB-SubCell"/>
</dbReference>
<dbReference type="Pfam" id="PF01795">
    <property type="entry name" value="Methyltransf_5"/>
    <property type="match status" value="1"/>
</dbReference>
<dbReference type="PANTHER" id="PTHR11265:SF0">
    <property type="entry name" value="12S RRNA N4-METHYLCYTIDINE METHYLTRANSFERASE"/>
    <property type="match status" value="1"/>
</dbReference>
<evidence type="ECO:0000313" key="9">
    <source>
        <dbReference type="Proteomes" id="UP000003157"/>
    </source>
</evidence>
<comment type="function">
    <text evidence="7">Specifically methylates the N4 position of cytidine in position 1402 (C1402) of 16S rRNA.</text>
</comment>
<dbReference type="Gene3D" id="1.10.150.170">
    <property type="entry name" value="Putative methyltransferase TM0872, insert domain"/>
    <property type="match status" value="1"/>
</dbReference>
<feature type="binding site" evidence="7">
    <location>
        <position position="106"/>
    </location>
    <ligand>
        <name>S-adenosyl-L-methionine</name>
        <dbReference type="ChEBI" id="CHEBI:59789"/>
    </ligand>
</feature>
<dbReference type="AlphaFoldDB" id="E7GF10"/>
<dbReference type="EMBL" id="ADKX01000048">
    <property type="protein sequence ID" value="EFW03289.1"/>
    <property type="molecule type" value="Genomic_DNA"/>
</dbReference>
<gene>
    <name evidence="7" type="primary">rsmH</name>
    <name evidence="8" type="ORF">HMPREF9488_03353</name>
</gene>
<evidence type="ECO:0000256" key="2">
    <source>
        <dbReference type="ARBA" id="ARBA00022490"/>
    </source>
</evidence>
<dbReference type="EC" id="2.1.1.199" evidence="7"/>
<dbReference type="PANTHER" id="PTHR11265">
    <property type="entry name" value="S-ADENOSYL-METHYLTRANSFERASE MRAW"/>
    <property type="match status" value="1"/>
</dbReference>
<dbReference type="GO" id="GO:0071424">
    <property type="term" value="F:rRNA (cytosine-N4-)-methyltransferase activity"/>
    <property type="evidence" value="ECO:0007669"/>
    <property type="project" value="UniProtKB-UniRule"/>
</dbReference>
<evidence type="ECO:0000256" key="4">
    <source>
        <dbReference type="ARBA" id="ARBA00022603"/>
    </source>
</evidence>
<evidence type="ECO:0000256" key="3">
    <source>
        <dbReference type="ARBA" id="ARBA00022552"/>
    </source>
</evidence>
<feature type="binding site" evidence="7">
    <location>
        <begin position="32"/>
        <end position="34"/>
    </location>
    <ligand>
        <name>S-adenosyl-L-methionine</name>
        <dbReference type="ChEBI" id="CHEBI:59789"/>
    </ligand>
</feature>
<protein>
    <recommendedName>
        <fullName evidence="7">Ribosomal RNA small subunit methyltransferase H</fullName>
        <ecNumber evidence="7">2.1.1.199</ecNumber>
    </recommendedName>
    <alternativeName>
        <fullName evidence="7">16S rRNA m(4)C1402 methyltransferase</fullName>
    </alternativeName>
    <alternativeName>
        <fullName evidence="7">rRNA (cytosine-N(4)-)-methyltransferase RsmH</fullName>
    </alternativeName>
</protein>
<dbReference type="SUPFAM" id="SSF53335">
    <property type="entry name" value="S-adenosyl-L-methionine-dependent methyltransferases"/>
    <property type="match status" value="1"/>
</dbReference>
<dbReference type="PIRSF" id="PIRSF004486">
    <property type="entry name" value="MraW"/>
    <property type="match status" value="1"/>
</dbReference>
<dbReference type="RefSeq" id="WP_008790435.1">
    <property type="nucleotide sequence ID" value="NZ_AKCB01000001.1"/>
</dbReference>
<reference evidence="8 9" key="1">
    <citation type="submission" date="2010-12" db="EMBL/GenBank/DDBJ databases">
        <title>The Genome Sequence of Coprobacillus sp. strain 29_1.</title>
        <authorList>
            <consortium name="The Broad Institute Genome Sequencing Platform"/>
            <person name="Earl A."/>
            <person name="Ward D."/>
            <person name="Feldgarden M."/>
            <person name="Gevers D."/>
            <person name="Daigneault M."/>
            <person name="Sibley C.D."/>
            <person name="White A."/>
            <person name="Strauss J."/>
            <person name="Allen-Vercoe E."/>
            <person name="Young S.K."/>
            <person name="Zeng Q."/>
            <person name="Gargeya S."/>
            <person name="Fitzgerald M."/>
            <person name="Haas B."/>
            <person name="Abouelleil A."/>
            <person name="Alvarado L."/>
            <person name="Arachchi H.M."/>
            <person name="Berlin A."/>
            <person name="Brown A."/>
            <person name="Chapman S.B."/>
            <person name="Chen Z."/>
            <person name="Dunbar C."/>
            <person name="Freedman E."/>
            <person name="Gearin G."/>
            <person name="Gellesch M."/>
            <person name="Goldberg J."/>
            <person name="Griggs A."/>
            <person name="Gujja S."/>
            <person name="Heilman E."/>
            <person name="Heiman D."/>
            <person name="Howarth C."/>
            <person name="Larson L."/>
            <person name="Lui A."/>
            <person name="MacDonald P.J.P."/>
            <person name="Mehta T."/>
            <person name="Montmayeur A."/>
            <person name="Murphy C."/>
            <person name="Neiman D."/>
            <person name="Pearson M."/>
            <person name="Priest M."/>
            <person name="Roberts A."/>
            <person name="Saif S."/>
            <person name="Shea T."/>
            <person name="Shenoy N."/>
            <person name="Sisk P."/>
            <person name="Stolte C."/>
            <person name="Sykes S."/>
            <person name="White J."/>
            <person name="Yandava C."/>
            <person name="Nusbaum C."/>
            <person name="Birren B."/>
        </authorList>
    </citation>
    <scope>NUCLEOTIDE SEQUENCE [LARGE SCALE GENOMIC DNA]</scope>
    <source>
        <strain evidence="8 9">29_1</strain>
    </source>
</reference>
<dbReference type="InterPro" id="IPR023397">
    <property type="entry name" value="SAM-dep_MeTrfase_MraW_recog"/>
</dbReference>
<dbReference type="eggNOG" id="COG0275">
    <property type="taxonomic scope" value="Bacteria"/>
</dbReference>
<evidence type="ECO:0000256" key="6">
    <source>
        <dbReference type="ARBA" id="ARBA00022691"/>
    </source>
</evidence>
<comment type="similarity">
    <text evidence="1 7">Belongs to the methyltransferase superfamily. RsmH family.</text>
</comment>
<keyword evidence="5 7" id="KW-0808">Transferase</keyword>
<dbReference type="OrthoDB" id="9806637at2"/>
<keyword evidence="3 7" id="KW-0698">rRNA processing</keyword>
<evidence type="ECO:0000256" key="5">
    <source>
        <dbReference type="ARBA" id="ARBA00022679"/>
    </source>
</evidence>
<comment type="subcellular location">
    <subcellularLocation>
        <location evidence="7">Cytoplasm</location>
    </subcellularLocation>
</comment>
<organism evidence="8 9">
    <name type="scientific">Coprobacillus cateniformis</name>
    <dbReference type="NCBI Taxonomy" id="100884"/>
    <lineage>
        <taxon>Bacteria</taxon>
        <taxon>Bacillati</taxon>
        <taxon>Bacillota</taxon>
        <taxon>Erysipelotrichia</taxon>
        <taxon>Erysipelotrichales</taxon>
        <taxon>Coprobacillaceae</taxon>
        <taxon>Coprobacillus</taxon>
    </lineage>
</organism>
<evidence type="ECO:0000256" key="7">
    <source>
        <dbReference type="HAMAP-Rule" id="MF_01007"/>
    </source>
</evidence>
<sequence length="315" mass="36158">MFNHISVLLEETIEGLNIKEDGIYVDCTLGGGGHSQEILKRLTTGHLYCFDQDQVAIEVAAKRLSQISDHFTIIYSNFKNMKSELNQLGVQKVDGIVFDLGVSSPQFDDGERGFSYNYDAKLDMRMDRNQTLSAYEIVNTYEFNELVKIFYKYADEKFSKQIARAIERHRQEKPIETTFELVEIIKEAIPAPARRKGGHPAKRTFQALRIAVNDELSVFEKALDDSLDCICVGGRIAVITFHSLEDKICKYTFNEVTKQPQLPMGMPIVPEYLKPRFQKITKKPIVAGEKELEENHRSHSAKLRIIERVYENEEK</sequence>
<accession>E7GF10</accession>
<dbReference type="NCBIfam" id="TIGR00006">
    <property type="entry name" value="16S rRNA (cytosine(1402)-N(4))-methyltransferase RsmH"/>
    <property type="match status" value="1"/>
</dbReference>
<dbReference type="InterPro" id="IPR029063">
    <property type="entry name" value="SAM-dependent_MTases_sf"/>
</dbReference>
<dbReference type="GO" id="GO:0070475">
    <property type="term" value="P:rRNA base methylation"/>
    <property type="evidence" value="ECO:0007669"/>
    <property type="project" value="UniProtKB-UniRule"/>
</dbReference>